<sequence length="542" mass="57256">MNDEATTPTDEQETIDPVTLEILRNQLESVATEMGHVLIRGAYSPNIKERQDCSTALFDASGRMIAQAEHIPVHLGAMPDAVDIVLQEDPKPGDVFIVNDPFAGGTHLPDITLVSTVAPDDEIVGYAVSRAHHADVGGSSPGSMPPGAKEIYEEGLRLPAVRLVDGGEPNEAVHDLIRANVRTPDEREADLRAQRAANERAEERIGELLEEHGSTLLDAFDAVIEYSRERVEAELDVLPDETYRAQDILEGDGVTDANIPIEVAVTIDGASIAVDFAGTADQVAGNLNAPLSVAKSAVYFVVRAITDPEIPPNHGCYEPVSVSAPEGSVLNPDAPAAVVGGNVETSQRVMDVTLAALATAVPDRVPAGGQGTMNNLIIGDRTGDFTYYETIGGGFGARPGKDGMDGVQVGMTNTLNTPVEAMETEYPLRVERYALRPSSGGDGRYRGGLGLERTVTVETDATVSLLTERRRTAPAGIDGGEDGATGENLVDGEPVPAKASVDVEAGSTVSVRTPGGGGHGDPAERDPEARKRDRRDGKVDDR</sequence>
<protein>
    <submittedName>
        <fullName evidence="3">5-oxoprolinase</fullName>
    </submittedName>
</protein>
<evidence type="ECO:0000259" key="2">
    <source>
        <dbReference type="Pfam" id="PF02538"/>
    </source>
</evidence>
<accession>A0A830EM14</accession>
<dbReference type="InterPro" id="IPR045079">
    <property type="entry name" value="Oxoprolinase-like"/>
</dbReference>
<dbReference type="RefSeq" id="WP_188978322.1">
    <property type="nucleotide sequence ID" value="NZ_BMPD01000004.1"/>
</dbReference>
<proteinExistence type="predicted"/>
<evidence type="ECO:0000313" key="4">
    <source>
        <dbReference type="Proteomes" id="UP000614221"/>
    </source>
</evidence>
<name>A0A830EM14_9EURY</name>
<feature type="domain" description="Hydantoinase B/oxoprolinase" evidence="2">
    <location>
        <begin position="16"/>
        <end position="522"/>
    </location>
</feature>
<dbReference type="GO" id="GO:0005829">
    <property type="term" value="C:cytosol"/>
    <property type="evidence" value="ECO:0007669"/>
    <property type="project" value="TreeGrafter"/>
</dbReference>
<dbReference type="Proteomes" id="UP000614221">
    <property type="component" value="Unassembled WGS sequence"/>
</dbReference>
<dbReference type="PANTHER" id="PTHR11365:SF23">
    <property type="entry name" value="HYPOTHETICAL 5-OXOPROLINASE (EUROFUNG)-RELATED"/>
    <property type="match status" value="1"/>
</dbReference>
<dbReference type="OrthoDB" id="8261at2157"/>
<organism evidence="3 4">
    <name type="scientific">Haloarcula sebkhae</name>
    <dbReference type="NCBI Taxonomy" id="932660"/>
    <lineage>
        <taxon>Archaea</taxon>
        <taxon>Methanobacteriati</taxon>
        <taxon>Methanobacteriota</taxon>
        <taxon>Stenosarchaea group</taxon>
        <taxon>Halobacteria</taxon>
        <taxon>Halobacteriales</taxon>
        <taxon>Haloarculaceae</taxon>
        <taxon>Haloarcula</taxon>
    </lineage>
</organism>
<gene>
    <name evidence="3" type="ORF">GCM10009067_24840</name>
</gene>
<dbReference type="InterPro" id="IPR003692">
    <property type="entry name" value="Hydantoinase_B"/>
</dbReference>
<dbReference type="AlphaFoldDB" id="A0A830EM14"/>
<evidence type="ECO:0000256" key="1">
    <source>
        <dbReference type="SAM" id="MobiDB-lite"/>
    </source>
</evidence>
<feature type="region of interest" description="Disordered" evidence="1">
    <location>
        <begin position="469"/>
        <end position="542"/>
    </location>
</feature>
<evidence type="ECO:0000313" key="3">
    <source>
        <dbReference type="EMBL" id="GGK71528.1"/>
    </source>
</evidence>
<dbReference type="EMBL" id="BMPD01000004">
    <property type="protein sequence ID" value="GGK71528.1"/>
    <property type="molecule type" value="Genomic_DNA"/>
</dbReference>
<feature type="compositionally biased region" description="Basic and acidic residues" evidence="1">
    <location>
        <begin position="521"/>
        <end position="542"/>
    </location>
</feature>
<dbReference type="Pfam" id="PF02538">
    <property type="entry name" value="Hydantoinase_B"/>
    <property type="match status" value="1"/>
</dbReference>
<comment type="caution">
    <text evidence="3">The sequence shown here is derived from an EMBL/GenBank/DDBJ whole genome shotgun (WGS) entry which is preliminary data.</text>
</comment>
<reference evidence="3" key="2">
    <citation type="submission" date="2020-09" db="EMBL/GenBank/DDBJ databases">
        <authorList>
            <person name="Sun Q."/>
            <person name="Ohkuma M."/>
        </authorList>
    </citation>
    <scope>NUCLEOTIDE SEQUENCE</scope>
    <source>
        <strain evidence="3">JCM 19018</strain>
    </source>
</reference>
<dbReference type="PANTHER" id="PTHR11365">
    <property type="entry name" value="5-OXOPROLINASE RELATED"/>
    <property type="match status" value="1"/>
</dbReference>
<dbReference type="GO" id="GO:0006749">
    <property type="term" value="P:glutathione metabolic process"/>
    <property type="evidence" value="ECO:0007669"/>
    <property type="project" value="TreeGrafter"/>
</dbReference>
<reference evidence="3" key="1">
    <citation type="journal article" date="2014" name="Int. J. Syst. Evol. Microbiol.">
        <title>Complete genome sequence of Corynebacterium casei LMG S-19264T (=DSM 44701T), isolated from a smear-ripened cheese.</title>
        <authorList>
            <consortium name="US DOE Joint Genome Institute (JGI-PGF)"/>
            <person name="Walter F."/>
            <person name="Albersmeier A."/>
            <person name="Kalinowski J."/>
            <person name="Ruckert C."/>
        </authorList>
    </citation>
    <scope>NUCLEOTIDE SEQUENCE</scope>
    <source>
        <strain evidence="3">JCM 19018</strain>
    </source>
</reference>
<dbReference type="GO" id="GO:0017168">
    <property type="term" value="F:5-oxoprolinase (ATP-hydrolyzing) activity"/>
    <property type="evidence" value="ECO:0007669"/>
    <property type="project" value="TreeGrafter"/>
</dbReference>